<name>A0A0A9FPA1_ARUDO</name>
<sequence length="41" mass="4626">MGLNLKEILDNVSYPEIFLFSFSTTILSSESEIANKPNDFT</sequence>
<dbReference type="AlphaFoldDB" id="A0A0A9FPA1"/>
<dbReference type="EMBL" id="GBRH01183779">
    <property type="protein sequence ID" value="JAE14117.1"/>
    <property type="molecule type" value="Transcribed_RNA"/>
</dbReference>
<protein>
    <submittedName>
        <fullName evidence="1">RpoB, OrsajCp015</fullName>
    </submittedName>
</protein>
<accession>A0A0A9FPA1</accession>
<organism evidence="1">
    <name type="scientific">Arundo donax</name>
    <name type="common">Giant reed</name>
    <name type="synonym">Donax arundinaceus</name>
    <dbReference type="NCBI Taxonomy" id="35708"/>
    <lineage>
        <taxon>Eukaryota</taxon>
        <taxon>Viridiplantae</taxon>
        <taxon>Streptophyta</taxon>
        <taxon>Embryophyta</taxon>
        <taxon>Tracheophyta</taxon>
        <taxon>Spermatophyta</taxon>
        <taxon>Magnoliopsida</taxon>
        <taxon>Liliopsida</taxon>
        <taxon>Poales</taxon>
        <taxon>Poaceae</taxon>
        <taxon>PACMAD clade</taxon>
        <taxon>Arundinoideae</taxon>
        <taxon>Arundineae</taxon>
        <taxon>Arundo</taxon>
    </lineage>
</organism>
<proteinExistence type="predicted"/>
<reference evidence="1" key="2">
    <citation type="journal article" date="2015" name="Data Brief">
        <title>Shoot transcriptome of the giant reed, Arundo donax.</title>
        <authorList>
            <person name="Barrero R.A."/>
            <person name="Guerrero F.D."/>
            <person name="Moolhuijzen P."/>
            <person name="Goolsby J.A."/>
            <person name="Tidwell J."/>
            <person name="Bellgard S.E."/>
            <person name="Bellgard M.I."/>
        </authorList>
    </citation>
    <scope>NUCLEOTIDE SEQUENCE</scope>
    <source>
        <tissue evidence="1">Shoot tissue taken approximately 20 cm above the soil surface</tissue>
    </source>
</reference>
<reference evidence="1" key="1">
    <citation type="submission" date="2014-09" db="EMBL/GenBank/DDBJ databases">
        <authorList>
            <person name="Magalhaes I.L.F."/>
            <person name="Oliveira U."/>
            <person name="Santos F.R."/>
            <person name="Vidigal T.H.D.A."/>
            <person name="Brescovit A.D."/>
            <person name="Santos A.J."/>
        </authorList>
    </citation>
    <scope>NUCLEOTIDE SEQUENCE</scope>
    <source>
        <tissue evidence="1">Shoot tissue taken approximately 20 cm above the soil surface</tissue>
    </source>
</reference>
<evidence type="ECO:0000313" key="1">
    <source>
        <dbReference type="EMBL" id="JAE14117.1"/>
    </source>
</evidence>